<dbReference type="GO" id="GO:0003824">
    <property type="term" value="F:catalytic activity"/>
    <property type="evidence" value="ECO:0007669"/>
    <property type="project" value="InterPro"/>
</dbReference>
<dbReference type="InterPro" id="IPR035994">
    <property type="entry name" value="Nucleoside_phosphorylase_sf"/>
</dbReference>
<dbReference type="Proteomes" id="UP000243723">
    <property type="component" value="Unassembled WGS sequence"/>
</dbReference>
<dbReference type="GO" id="GO:0009116">
    <property type="term" value="P:nucleoside metabolic process"/>
    <property type="evidence" value="ECO:0007669"/>
    <property type="project" value="InterPro"/>
</dbReference>
<dbReference type="PANTHER" id="PTHR46082:SF11">
    <property type="entry name" value="AAA+ ATPASE DOMAIN-CONTAINING PROTEIN-RELATED"/>
    <property type="match status" value="1"/>
</dbReference>
<accession>A0A2P7YWK2</accession>
<evidence type="ECO:0000313" key="1">
    <source>
        <dbReference type="EMBL" id="PSK40341.1"/>
    </source>
</evidence>
<dbReference type="InterPro" id="IPR053137">
    <property type="entry name" value="NLR-like"/>
</dbReference>
<dbReference type="Gene3D" id="3.40.50.1580">
    <property type="entry name" value="Nucleoside phosphorylase domain"/>
    <property type="match status" value="1"/>
</dbReference>
<dbReference type="OrthoDB" id="1577640at2759"/>
<dbReference type="EMBL" id="NHZQ01000358">
    <property type="protein sequence ID" value="PSK40341.1"/>
    <property type="molecule type" value="Genomic_DNA"/>
</dbReference>
<proteinExistence type="predicted"/>
<dbReference type="AlphaFoldDB" id="A0A2P7YWK2"/>
<sequence>MAISRRLASAQQYTIGWIAALPIERAAAKAMLDEVHKPPDGFVKHSSDTNQYTWGAIGQHNIVIASLPAGRYGTVSAAGTAHAMQASLPDVRFGLLVGIGAGVPRIEDGIDVRLGDVVVSTPRGRSPGVVQYDLGKAQRDDVFKIVGSLNSPPEALLKAVGTLEADHMLQDTQIPAFLQEMLVKYPKMSTANEVIPAGIVHQGSENDRLFHVEAFHVNDPDDSGSPGSTDRSCLLCDPAKELCRRPRRTTAPTIHHGTIASGDTVIKDGISRQVILERLGDDCLCFEMEAAGLMNSFPCLVVRGICDYADSHKNDRWQPYAAATAAAYAKELLTVVDAYEVQHSRTIKTIFEECAYS</sequence>
<organism evidence="1 2">
    <name type="scientific">Elsinoe australis</name>
    <dbReference type="NCBI Taxonomy" id="40998"/>
    <lineage>
        <taxon>Eukaryota</taxon>
        <taxon>Fungi</taxon>
        <taxon>Dikarya</taxon>
        <taxon>Ascomycota</taxon>
        <taxon>Pezizomycotina</taxon>
        <taxon>Dothideomycetes</taxon>
        <taxon>Dothideomycetidae</taxon>
        <taxon>Myriangiales</taxon>
        <taxon>Elsinoaceae</taxon>
        <taxon>Elsinoe</taxon>
    </lineage>
</organism>
<dbReference type="STRING" id="40998.A0A2P7YWK2"/>
<name>A0A2P7YWK2_9PEZI</name>
<evidence type="ECO:0000313" key="2">
    <source>
        <dbReference type="Proteomes" id="UP000243723"/>
    </source>
</evidence>
<comment type="caution">
    <text evidence="1">The sequence shown here is derived from an EMBL/GenBank/DDBJ whole genome shotgun (WGS) entry which is preliminary data.</text>
</comment>
<reference evidence="1 2" key="1">
    <citation type="submission" date="2017-05" db="EMBL/GenBank/DDBJ databases">
        <title>Draft genome sequence of Elsinoe australis.</title>
        <authorList>
            <person name="Cheng Q."/>
        </authorList>
    </citation>
    <scope>NUCLEOTIDE SEQUENCE [LARGE SCALE GENOMIC DNA]</scope>
    <source>
        <strain evidence="1 2">NL1</strain>
    </source>
</reference>
<protein>
    <recommendedName>
        <fullName evidence="3">Nucleoside phosphorylase domain-containing protein</fullName>
    </recommendedName>
</protein>
<evidence type="ECO:0008006" key="3">
    <source>
        <dbReference type="Google" id="ProtNLM"/>
    </source>
</evidence>
<gene>
    <name evidence="1" type="ORF">B9Z65_42</name>
</gene>
<dbReference type="PANTHER" id="PTHR46082">
    <property type="entry name" value="ATP/GTP-BINDING PROTEIN-RELATED"/>
    <property type="match status" value="1"/>
</dbReference>
<dbReference type="SUPFAM" id="SSF53167">
    <property type="entry name" value="Purine and uridine phosphorylases"/>
    <property type="match status" value="1"/>
</dbReference>
<keyword evidence="2" id="KW-1185">Reference proteome</keyword>